<name>A0AAF0LU22_9CAUD</name>
<dbReference type="EMBL" id="OQ749652">
    <property type="protein sequence ID" value="WIC39721.1"/>
    <property type="molecule type" value="Genomic_DNA"/>
</dbReference>
<dbReference type="InterPro" id="IPR027417">
    <property type="entry name" value="P-loop_NTPase"/>
</dbReference>
<evidence type="ECO:0000313" key="1">
    <source>
        <dbReference type="EMBL" id="WIC39721.1"/>
    </source>
</evidence>
<reference evidence="1" key="1">
    <citation type="submission" date="2023-04" db="EMBL/GenBank/DDBJ databases">
        <title>Bacteriophage Phass-1 Discovered in the Human Gut Virome - the Founding Member of the Proposed New Family Phassviridae.</title>
        <authorList>
            <person name="Tikunov A.Y."/>
            <person name="Morozova V.V."/>
            <person name="Chechushkov A.V."/>
            <person name="Tikunova N.V."/>
        </authorList>
    </citation>
    <scope>NUCLEOTIDE SEQUENCE</scope>
</reference>
<accession>A0AAF0LU22</accession>
<dbReference type="SUPFAM" id="SSF52540">
    <property type="entry name" value="P-loop containing nucleoside triphosphate hydrolases"/>
    <property type="match status" value="1"/>
</dbReference>
<dbReference type="Proteomes" id="UP001237988">
    <property type="component" value="Segment"/>
</dbReference>
<proteinExistence type="predicted"/>
<evidence type="ECO:0000313" key="2">
    <source>
        <dbReference type="Proteomes" id="UP001237988"/>
    </source>
</evidence>
<dbReference type="Gene3D" id="3.40.50.300">
    <property type="entry name" value="P-loop containing nucleotide triphosphate hydrolases"/>
    <property type="match status" value="1"/>
</dbReference>
<organism evidence="1 2">
    <name type="scientific">Phage Phass-1</name>
    <dbReference type="NCBI Taxonomy" id="3043662"/>
    <lineage>
        <taxon>Viruses</taxon>
        <taxon>Duplodnaviria</taxon>
        <taxon>Heunggongvirae</taxon>
        <taxon>Uroviricota</taxon>
        <taxon>Caudoviricetes</taxon>
        <taxon>Caudoviricetes code 15 clade</taxon>
    </lineage>
</organism>
<protein>
    <submittedName>
        <fullName evidence="1">Uncharacterized protein</fullName>
    </submittedName>
</protein>
<dbReference type="Pfam" id="PF13671">
    <property type="entry name" value="AAA_33"/>
    <property type="match status" value="1"/>
</dbReference>
<sequence>MSNLHIMCGLPASGKTTYISKWAFTDDRVVHRDEVRAALRKRLNSDQYFPCSADEEYGYFLDACRYAAIDASGRGVDLWIDQTTLSNGSAHKLLKGLNALQPLYTTFNMIIFEQVCTPLAICLERNAKRTGFECVPEDTMISMAKSYLLDMTAVR</sequence>